<gene>
    <name evidence="10" type="ORF">FSB_LOCUS7510</name>
</gene>
<dbReference type="GO" id="GO:0030247">
    <property type="term" value="F:polysaccharide binding"/>
    <property type="evidence" value="ECO:0007669"/>
    <property type="project" value="InterPro"/>
</dbReference>
<evidence type="ECO:0000256" key="6">
    <source>
        <dbReference type="ARBA" id="ARBA00023180"/>
    </source>
</evidence>
<feature type="signal peptide" evidence="7">
    <location>
        <begin position="1"/>
        <end position="22"/>
    </location>
</feature>
<name>A0A2N9EXP7_FAGSY</name>
<dbReference type="AlphaFoldDB" id="A0A2N9EXP7"/>
<dbReference type="InterPro" id="IPR013695">
    <property type="entry name" value="WAK"/>
</dbReference>
<comment type="subcellular location">
    <subcellularLocation>
        <location evidence="1">Membrane</location>
        <topology evidence="1">Single-pass type I membrane protein</topology>
    </subcellularLocation>
</comment>
<evidence type="ECO:0000256" key="7">
    <source>
        <dbReference type="SAM" id="SignalP"/>
    </source>
</evidence>
<accession>A0A2N9EXP7</accession>
<evidence type="ECO:0000259" key="8">
    <source>
        <dbReference type="Pfam" id="PF08488"/>
    </source>
</evidence>
<dbReference type="InterPro" id="IPR025287">
    <property type="entry name" value="WAK_GUB"/>
</dbReference>
<dbReference type="Pfam" id="PF13947">
    <property type="entry name" value="GUB_WAK_bind"/>
    <property type="match status" value="1"/>
</dbReference>
<feature type="domain" description="Wall-associated receptor kinase galacturonan-binding" evidence="9">
    <location>
        <begin position="31"/>
        <end position="84"/>
    </location>
</feature>
<evidence type="ECO:0000256" key="2">
    <source>
        <dbReference type="ARBA" id="ARBA00022527"/>
    </source>
</evidence>
<protein>
    <recommendedName>
        <fullName evidence="11">Wall-associated receptor kinase galacturonan-binding domain-containing protein</fullName>
    </recommendedName>
</protein>
<reference evidence="10" key="1">
    <citation type="submission" date="2018-02" db="EMBL/GenBank/DDBJ databases">
        <authorList>
            <person name="Cohen D.B."/>
            <person name="Kent A.D."/>
        </authorList>
    </citation>
    <scope>NUCLEOTIDE SEQUENCE</scope>
</reference>
<evidence type="ECO:0000256" key="1">
    <source>
        <dbReference type="ARBA" id="ARBA00004479"/>
    </source>
</evidence>
<keyword evidence="4 7" id="KW-0732">Signal</keyword>
<proteinExistence type="predicted"/>
<dbReference type="EMBL" id="OIVN01000402">
    <property type="protein sequence ID" value="SPC79628.1"/>
    <property type="molecule type" value="Genomic_DNA"/>
</dbReference>
<evidence type="ECO:0000256" key="4">
    <source>
        <dbReference type="ARBA" id="ARBA00022729"/>
    </source>
</evidence>
<dbReference type="PANTHER" id="PTHR33491">
    <property type="entry name" value="OSJNBA0016N04.9 PROTEIN"/>
    <property type="match status" value="1"/>
</dbReference>
<evidence type="ECO:0000313" key="10">
    <source>
        <dbReference type="EMBL" id="SPC79628.1"/>
    </source>
</evidence>
<dbReference type="GO" id="GO:0004674">
    <property type="term" value="F:protein serine/threonine kinase activity"/>
    <property type="evidence" value="ECO:0007669"/>
    <property type="project" value="UniProtKB-KW"/>
</dbReference>
<keyword evidence="2" id="KW-0418">Kinase</keyword>
<evidence type="ECO:0008006" key="11">
    <source>
        <dbReference type="Google" id="ProtNLM"/>
    </source>
</evidence>
<sequence>MAVQFVIRITFLLLLTYGLAEAAPPIGKSDCQNHCGNVTNIPYPFGIGSSQCYMDDWFEIVCNRSGAFLKRINMEVLEISIQTSRRYADNTVLVKSPIISSNPSCTSMSSGGGVNMKGSPFTFSVSNNFISVGCDNSAIMTETDPMIIGCKSNCDTSLINDKGNTCSGYNCCEATIPSGLQTFNVSFPSTDDKKGQEGCRYAFLAEEEWLYNISLPFSVEKIDFIPAVVLDWRIYNWTKGSLQMFESFTIRQGFACRLYSTPGSNYEYYSYESKVIKSTNFSKFGCWCVWGYEGNPYLPTGCEVLMPTW</sequence>
<organism evidence="10">
    <name type="scientific">Fagus sylvatica</name>
    <name type="common">Beechnut</name>
    <dbReference type="NCBI Taxonomy" id="28930"/>
    <lineage>
        <taxon>Eukaryota</taxon>
        <taxon>Viridiplantae</taxon>
        <taxon>Streptophyta</taxon>
        <taxon>Embryophyta</taxon>
        <taxon>Tracheophyta</taxon>
        <taxon>Spermatophyta</taxon>
        <taxon>Magnoliopsida</taxon>
        <taxon>eudicotyledons</taxon>
        <taxon>Gunneridae</taxon>
        <taxon>Pentapetalae</taxon>
        <taxon>rosids</taxon>
        <taxon>fabids</taxon>
        <taxon>Fagales</taxon>
        <taxon>Fagaceae</taxon>
        <taxon>Fagus</taxon>
    </lineage>
</organism>
<evidence type="ECO:0000256" key="3">
    <source>
        <dbReference type="ARBA" id="ARBA00022679"/>
    </source>
</evidence>
<keyword evidence="3" id="KW-0808">Transferase</keyword>
<evidence type="ECO:0000256" key="5">
    <source>
        <dbReference type="ARBA" id="ARBA00023157"/>
    </source>
</evidence>
<dbReference type="Pfam" id="PF08488">
    <property type="entry name" value="WAK"/>
    <property type="match status" value="1"/>
</dbReference>
<keyword evidence="5" id="KW-1015">Disulfide bond</keyword>
<keyword evidence="2" id="KW-0723">Serine/threonine-protein kinase</keyword>
<evidence type="ECO:0000259" key="9">
    <source>
        <dbReference type="Pfam" id="PF13947"/>
    </source>
</evidence>
<feature type="chain" id="PRO_5014809031" description="Wall-associated receptor kinase galacturonan-binding domain-containing protein" evidence="7">
    <location>
        <begin position="23"/>
        <end position="309"/>
    </location>
</feature>
<dbReference type="GO" id="GO:0016020">
    <property type="term" value="C:membrane"/>
    <property type="evidence" value="ECO:0007669"/>
    <property type="project" value="UniProtKB-SubCell"/>
</dbReference>
<feature type="domain" description="Wall-associated receptor kinase" evidence="8">
    <location>
        <begin position="165"/>
        <end position="234"/>
    </location>
</feature>
<keyword evidence="6" id="KW-0325">Glycoprotein</keyword>